<keyword evidence="2" id="KW-0472">Membrane</keyword>
<feature type="transmembrane region" description="Helical" evidence="2">
    <location>
        <begin position="260"/>
        <end position="277"/>
    </location>
</feature>
<keyword evidence="3" id="KW-0131">Cell cycle</keyword>
<keyword evidence="3" id="KW-0132">Cell division</keyword>
<feature type="transmembrane region" description="Helical" evidence="2">
    <location>
        <begin position="198"/>
        <end position="218"/>
    </location>
</feature>
<sequence>MTEALTDTRAHDDEPEDEFEDELGGAGQQQPAPRLQRKTAPIVPSQNIAGRALVLVIAIMTFLSCLTLGAVTLVRDTASVWENQISREATIQIKPAEGLDMEVALETAARIAGEFAGVSSTRIVDRAATARLLEPWLGSGLNIDELPVPRLVIVTIDQTNPPDFGAMRAAITPKVATATLDDHRTWVDRLVAMARTTVTIGTGVLVLMLAATVLSVVFATRGAMAGNGHIIEVLHFVGAEAGFIASEFRRHFLLTGMKGAAAGGVAAVLVFIIFSWWSSLNLATPEADQATALFGNFAIGVNGYLGVAVIVAVIGALTAATSHFTVVNYLGDIDVQHPERM</sequence>
<dbReference type="EMBL" id="JACHGI010000022">
    <property type="protein sequence ID" value="MBB6470068.1"/>
    <property type="molecule type" value="Genomic_DNA"/>
</dbReference>
<feature type="transmembrane region" description="Helical" evidence="2">
    <location>
        <begin position="297"/>
        <end position="320"/>
    </location>
</feature>
<dbReference type="RefSeq" id="WP_246471448.1">
    <property type="nucleotide sequence ID" value="NZ_JACHGI010000022.1"/>
</dbReference>
<dbReference type="GO" id="GO:0016020">
    <property type="term" value="C:membrane"/>
    <property type="evidence" value="ECO:0007669"/>
    <property type="project" value="InterPro"/>
</dbReference>
<evidence type="ECO:0000313" key="4">
    <source>
        <dbReference type="Proteomes" id="UP000532373"/>
    </source>
</evidence>
<dbReference type="PANTHER" id="PTHR47755">
    <property type="entry name" value="CELL DIVISION PROTEIN FTSX"/>
    <property type="match status" value="1"/>
</dbReference>
<name>A0A8E1WL58_9HYPH</name>
<dbReference type="GO" id="GO:0051301">
    <property type="term" value="P:cell division"/>
    <property type="evidence" value="ECO:0007669"/>
    <property type="project" value="UniProtKB-KW"/>
</dbReference>
<feature type="transmembrane region" description="Helical" evidence="2">
    <location>
        <begin position="52"/>
        <end position="74"/>
    </location>
</feature>
<accession>A0A8E1WL58</accession>
<proteinExistence type="predicted"/>
<evidence type="ECO:0000256" key="2">
    <source>
        <dbReference type="SAM" id="Phobius"/>
    </source>
</evidence>
<keyword evidence="2" id="KW-0812">Transmembrane</keyword>
<dbReference type="Proteomes" id="UP000532373">
    <property type="component" value="Unassembled WGS sequence"/>
</dbReference>
<feature type="compositionally biased region" description="Basic and acidic residues" evidence="1">
    <location>
        <begin position="1"/>
        <end position="12"/>
    </location>
</feature>
<dbReference type="InterPro" id="IPR004513">
    <property type="entry name" value="FtsX"/>
</dbReference>
<dbReference type="AlphaFoldDB" id="A0A8E1WL58"/>
<dbReference type="PANTHER" id="PTHR47755:SF1">
    <property type="entry name" value="CELL DIVISION PROTEIN FTSX"/>
    <property type="match status" value="1"/>
</dbReference>
<reference evidence="3 4" key="1">
    <citation type="submission" date="2020-08" db="EMBL/GenBank/DDBJ databases">
        <title>Genomic Encyclopedia of Type Strains, Phase IV (KMG-IV): sequencing the most valuable type-strain genomes for metagenomic binning, comparative biology and taxonomic classification.</title>
        <authorList>
            <person name="Goeker M."/>
        </authorList>
    </citation>
    <scope>NUCLEOTIDE SEQUENCE [LARGE SCALE GENOMIC DNA]</scope>
    <source>
        <strain evidence="3 4">DSM 17454</strain>
    </source>
</reference>
<gene>
    <name evidence="3" type="ORF">HNQ96_005962</name>
</gene>
<organism evidence="3 4">
    <name type="scientific">Aminobacter carboxidus</name>
    <dbReference type="NCBI Taxonomy" id="376165"/>
    <lineage>
        <taxon>Bacteria</taxon>
        <taxon>Pseudomonadati</taxon>
        <taxon>Pseudomonadota</taxon>
        <taxon>Alphaproteobacteria</taxon>
        <taxon>Hyphomicrobiales</taxon>
        <taxon>Phyllobacteriaceae</taxon>
        <taxon>Aminobacter</taxon>
    </lineage>
</organism>
<feature type="region of interest" description="Disordered" evidence="1">
    <location>
        <begin position="1"/>
        <end position="39"/>
    </location>
</feature>
<protein>
    <submittedName>
        <fullName evidence="3">Cell division transport system permease protein</fullName>
    </submittedName>
</protein>
<feature type="compositionally biased region" description="Acidic residues" evidence="1">
    <location>
        <begin position="13"/>
        <end position="23"/>
    </location>
</feature>
<keyword evidence="2" id="KW-1133">Transmembrane helix</keyword>
<evidence type="ECO:0000256" key="1">
    <source>
        <dbReference type="SAM" id="MobiDB-lite"/>
    </source>
</evidence>
<evidence type="ECO:0000313" key="3">
    <source>
        <dbReference type="EMBL" id="MBB6470068.1"/>
    </source>
</evidence>
<comment type="caution">
    <text evidence="3">The sequence shown here is derived from an EMBL/GenBank/DDBJ whole genome shotgun (WGS) entry which is preliminary data.</text>
</comment>
<dbReference type="GO" id="GO:0032153">
    <property type="term" value="C:cell division site"/>
    <property type="evidence" value="ECO:0007669"/>
    <property type="project" value="TreeGrafter"/>
</dbReference>